<keyword evidence="2" id="KW-0472">Membrane</keyword>
<feature type="transmembrane region" description="Helical" evidence="2">
    <location>
        <begin position="127"/>
        <end position="147"/>
    </location>
</feature>
<evidence type="ECO:0000256" key="1">
    <source>
        <dbReference type="SAM" id="MobiDB-lite"/>
    </source>
</evidence>
<keyword evidence="4" id="KW-1185">Reference proteome</keyword>
<keyword evidence="2" id="KW-1133">Transmembrane helix</keyword>
<protein>
    <submittedName>
        <fullName evidence="3">Uncharacterized protein</fullName>
    </submittedName>
</protein>
<evidence type="ECO:0000256" key="2">
    <source>
        <dbReference type="SAM" id="Phobius"/>
    </source>
</evidence>
<sequence>MNRSEKEASTSQQVKALDATEDKPQKYAKQLSNDAMYLLVKKFEKFILPAVDSSDERESGSIGLLLLRRFVWILFLNVCLKLLPDVAFCALVFEQLLCCRGAGGGSASLWQAACCNYSSEDLRHGSVALHTLILLSSPVLLAMPVLLNCEYQDAMFKDERVVPVYLGGDRVTPVPQSPCWVC</sequence>
<organism evidence="3 4">
    <name type="scientific">Dorcoceras hygrometricum</name>
    <dbReference type="NCBI Taxonomy" id="472368"/>
    <lineage>
        <taxon>Eukaryota</taxon>
        <taxon>Viridiplantae</taxon>
        <taxon>Streptophyta</taxon>
        <taxon>Embryophyta</taxon>
        <taxon>Tracheophyta</taxon>
        <taxon>Spermatophyta</taxon>
        <taxon>Magnoliopsida</taxon>
        <taxon>eudicotyledons</taxon>
        <taxon>Gunneridae</taxon>
        <taxon>Pentapetalae</taxon>
        <taxon>asterids</taxon>
        <taxon>lamiids</taxon>
        <taxon>Lamiales</taxon>
        <taxon>Gesneriaceae</taxon>
        <taxon>Didymocarpoideae</taxon>
        <taxon>Trichosporeae</taxon>
        <taxon>Loxocarpinae</taxon>
        <taxon>Dorcoceras</taxon>
    </lineage>
</organism>
<accession>A0A2Z7AFX4</accession>
<gene>
    <name evidence="3" type="ORF">F511_26284</name>
</gene>
<reference evidence="3 4" key="1">
    <citation type="journal article" date="2015" name="Proc. Natl. Acad. Sci. U.S.A.">
        <title>The resurrection genome of Boea hygrometrica: A blueprint for survival of dehydration.</title>
        <authorList>
            <person name="Xiao L."/>
            <person name="Yang G."/>
            <person name="Zhang L."/>
            <person name="Yang X."/>
            <person name="Zhao S."/>
            <person name="Ji Z."/>
            <person name="Zhou Q."/>
            <person name="Hu M."/>
            <person name="Wang Y."/>
            <person name="Chen M."/>
            <person name="Xu Y."/>
            <person name="Jin H."/>
            <person name="Xiao X."/>
            <person name="Hu G."/>
            <person name="Bao F."/>
            <person name="Hu Y."/>
            <person name="Wan P."/>
            <person name="Li L."/>
            <person name="Deng X."/>
            <person name="Kuang T."/>
            <person name="Xiang C."/>
            <person name="Zhu J.K."/>
            <person name="Oliver M.J."/>
            <person name="He Y."/>
        </authorList>
    </citation>
    <scope>NUCLEOTIDE SEQUENCE [LARGE SCALE GENOMIC DNA]</scope>
    <source>
        <strain evidence="4">cv. XS01</strain>
    </source>
</reference>
<keyword evidence="2" id="KW-0812">Transmembrane</keyword>
<evidence type="ECO:0000313" key="4">
    <source>
        <dbReference type="Proteomes" id="UP000250235"/>
    </source>
</evidence>
<feature type="region of interest" description="Disordered" evidence="1">
    <location>
        <begin position="1"/>
        <end position="23"/>
    </location>
</feature>
<name>A0A2Z7AFX4_9LAMI</name>
<proteinExistence type="predicted"/>
<dbReference type="Proteomes" id="UP000250235">
    <property type="component" value="Unassembled WGS sequence"/>
</dbReference>
<feature type="transmembrane region" description="Helical" evidence="2">
    <location>
        <begin position="70"/>
        <end position="93"/>
    </location>
</feature>
<dbReference type="EMBL" id="KV015597">
    <property type="protein sequence ID" value="KZV20623.1"/>
    <property type="molecule type" value="Genomic_DNA"/>
</dbReference>
<evidence type="ECO:0000313" key="3">
    <source>
        <dbReference type="EMBL" id="KZV20623.1"/>
    </source>
</evidence>
<dbReference type="AlphaFoldDB" id="A0A2Z7AFX4"/>